<sequence length="225" mass="26025">MMPDPREIHLQNLHNSHFGLLSIHSAFQTIYTRLIPTEEKQKTCEQKVSNLLRWAEIKGGTTGDSANTVDETRRTFQHTPEQEELHHTEAEADYDHGERISPKKHEQKNRQPEPQKRKAPKRKRAATLSTKTRRKESRAKRAKRQHTPEPPKLKPGETELLVFRPGISCYPARGPLMLDDFILACSIARAKGMHERPSRKDNGLGFLERNVLAGKQWLRAYEKDR</sequence>
<feature type="compositionally biased region" description="Basic residues" evidence="1">
    <location>
        <begin position="117"/>
        <end position="145"/>
    </location>
</feature>
<organism evidence="2 3">
    <name type="scientific">Ascobolus immersus RN42</name>
    <dbReference type="NCBI Taxonomy" id="1160509"/>
    <lineage>
        <taxon>Eukaryota</taxon>
        <taxon>Fungi</taxon>
        <taxon>Dikarya</taxon>
        <taxon>Ascomycota</taxon>
        <taxon>Pezizomycotina</taxon>
        <taxon>Pezizomycetes</taxon>
        <taxon>Pezizales</taxon>
        <taxon>Ascobolaceae</taxon>
        <taxon>Ascobolus</taxon>
    </lineage>
</organism>
<dbReference type="AlphaFoldDB" id="A0A3N4HU66"/>
<feature type="compositionally biased region" description="Basic and acidic residues" evidence="1">
    <location>
        <begin position="76"/>
        <end position="116"/>
    </location>
</feature>
<evidence type="ECO:0000256" key="1">
    <source>
        <dbReference type="SAM" id="MobiDB-lite"/>
    </source>
</evidence>
<feature type="compositionally biased region" description="Basic and acidic residues" evidence="1">
    <location>
        <begin position="146"/>
        <end position="156"/>
    </location>
</feature>
<proteinExistence type="predicted"/>
<dbReference type="EMBL" id="ML119727">
    <property type="protein sequence ID" value="RPA77413.1"/>
    <property type="molecule type" value="Genomic_DNA"/>
</dbReference>
<dbReference type="Proteomes" id="UP000275078">
    <property type="component" value="Unassembled WGS sequence"/>
</dbReference>
<feature type="region of interest" description="Disordered" evidence="1">
    <location>
        <begin position="76"/>
        <end position="156"/>
    </location>
</feature>
<reference evidence="2 3" key="1">
    <citation type="journal article" date="2018" name="Nat. Ecol. Evol.">
        <title>Pezizomycetes genomes reveal the molecular basis of ectomycorrhizal truffle lifestyle.</title>
        <authorList>
            <person name="Murat C."/>
            <person name="Payen T."/>
            <person name="Noel B."/>
            <person name="Kuo A."/>
            <person name="Morin E."/>
            <person name="Chen J."/>
            <person name="Kohler A."/>
            <person name="Krizsan K."/>
            <person name="Balestrini R."/>
            <person name="Da Silva C."/>
            <person name="Montanini B."/>
            <person name="Hainaut M."/>
            <person name="Levati E."/>
            <person name="Barry K.W."/>
            <person name="Belfiori B."/>
            <person name="Cichocki N."/>
            <person name="Clum A."/>
            <person name="Dockter R.B."/>
            <person name="Fauchery L."/>
            <person name="Guy J."/>
            <person name="Iotti M."/>
            <person name="Le Tacon F."/>
            <person name="Lindquist E.A."/>
            <person name="Lipzen A."/>
            <person name="Malagnac F."/>
            <person name="Mello A."/>
            <person name="Molinier V."/>
            <person name="Miyauchi S."/>
            <person name="Poulain J."/>
            <person name="Riccioni C."/>
            <person name="Rubini A."/>
            <person name="Sitrit Y."/>
            <person name="Splivallo R."/>
            <person name="Traeger S."/>
            <person name="Wang M."/>
            <person name="Zifcakova L."/>
            <person name="Wipf D."/>
            <person name="Zambonelli A."/>
            <person name="Paolocci F."/>
            <person name="Nowrousian M."/>
            <person name="Ottonello S."/>
            <person name="Baldrian P."/>
            <person name="Spatafora J.W."/>
            <person name="Henrissat B."/>
            <person name="Nagy L.G."/>
            <person name="Aury J.M."/>
            <person name="Wincker P."/>
            <person name="Grigoriev I.V."/>
            <person name="Bonfante P."/>
            <person name="Martin F.M."/>
        </authorList>
    </citation>
    <scope>NUCLEOTIDE SEQUENCE [LARGE SCALE GENOMIC DNA]</scope>
    <source>
        <strain evidence="2 3">RN42</strain>
    </source>
</reference>
<keyword evidence="3" id="KW-1185">Reference proteome</keyword>
<name>A0A3N4HU66_ASCIM</name>
<protein>
    <submittedName>
        <fullName evidence="2">Uncharacterized protein</fullName>
    </submittedName>
</protein>
<gene>
    <name evidence="2" type="ORF">BJ508DRAFT_364498</name>
</gene>
<evidence type="ECO:0000313" key="2">
    <source>
        <dbReference type="EMBL" id="RPA77413.1"/>
    </source>
</evidence>
<accession>A0A3N4HU66</accession>
<evidence type="ECO:0000313" key="3">
    <source>
        <dbReference type="Proteomes" id="UP000275078"/>
    </source>
</evidence>